<name>A0ABV2HAX5_9HYPH</name>
<evidence type="ECO:0000313" key="2">
    <source>
        <dbReference type="Proteomes" id="UP001549031"/>
    </source>
</evidence>
<proteinExistence type="predicted"/>
<organism evidence="1 2">
    <name type="scientific">Pseudorhizobium tarimense</name>
    <dbReference type="NCBI Taxonomy" id="1079109"/>
    <lineage>
        <taxon>Bacteria</taxon>
        <taxon>Pseudomonadati</taxon>
        <taxon>Pseudomonadota</taxon>
        <taxon>Alphaproteobacteria</taxon>
        <taxon>Hyphomicrobiales</taxon>
        <taxon>Rhizobiaceae</taxon>
        <taxon>Rhizobium/Agrobacterium group</taxon>
        <taxon>Pseudorhizobium</taxon>
    </lineage>
</organism>
<keyword evidence="2" id="KW-1185">Reference proteome</keyword>
<protein>
    <submittedName>
        <fullName evidence="1">Uncharacterized protein</fullName>
    </submittedName>
</protein>
<reference evidence="1 2" key="1">
    <citation type="submission" date="2024-06" db="EMBL/GenBank/DDBJ databases">
        <title>Genomic Encyclopedia of Type Strains, Phase IV (KMG-IV): sequencing the most valuable type-strain genomes for metagenomic binning, comparative biology and taxonomic classification.</title>
        <authorList>
            <person name="Goeker M."/>
        </authorList>
    </citation>
    <scope>NUCLEOTIDE SEQUENCE [LARGE SCALE GENOMIC DNA]</scope>
    <source>
        <strain evidence="1 2">DSM 105042</strain>
    </source>
</reference>
<accession>A0ABV2HAX5</accession>
<sequence length="275" mass="29237">MQIADAEGGIFLGVIALEEALRTPEGIMDVKVAGHRCHGTKLLTEIEAKIRRLDIGVAEVDQGNDVRMIKRSDRIGNLRRRLPILPRLGGEDVFKSDANAIGPGELGKLQQRLTLAHVGRRSLMNLVRAQASAVLNQNPRTNPIADSHQCLGRAKLIAAGGCVHQIGRDETVDGIAEVELPRQRDEPLQAILDYPAASDEVETGEPSSTVSTPILARWRSSSSSEAISPSGEPAIKPVATMLTIILPPEANSPVAPRAAASCSVGTDCNAAMTTS</sequence>
<dbReference type="EMBL" id="JBEPLJ010000015">
    <property type="protein sequence ID" value="MET3587681.1"/>
    <property type="molecule type" value="Genomic_DNA"/>
</dbReference>
<gene>
    <name evidence="1" type="ORF">ABID21_003809</name>
</gene>
<evidence type="ECO:0000313" key="1">
    <source>
        <dbReference type="EMBL" id="MET3587681.1"/>
    </source>
</evidence>
<dbReference type="Proteomes" id="UP001549031">
    <property type="component" value="Unassembled WGS sequence"/>
</dbReference>
<comment type="caution">
    <text evidence="1">The sequence shown here is derived from an EMBL/GenBank/DDBJ whole genome shotgun (WGS) entry which is preliminary data.</text>
</comment>